<dbReference type="SUPFAM" id="SSF53335">
    <property type="entry name" value="S-adenosyl-L-methionine-dependent methyltransferases"/>
    <property type="match status" value="1"/>
</dbReference>
<accession>A0A9W6J5F9</accession>
<reference evidence="1" key="1">
    <citation type="journal article" date="2014" name="Int. J. Syst. Evol. Microbiol.">
        <title>Complete genome sequence of Corynebacterium casei LMG S-19264T (=DSM 44701T), isolated from a smear-ripened cheese.</title>
        <authorList>
            <consortium name="US DOE Joint Genome Institute (JGI-PGF)"/>
            <person name="Walter F."/>
            <person name="Albersmeier A."/>
            <person name="Kalinowski J."/>
            <person name="Ruckert C."/>
        </authorList>
    </citation>
    <scope>NUCLEOTIDE SEQUENCE</scope>
    <source>
        <strain evidence="1">VKM B-2347</strain>
    </source>
</reference>
<comment type="caution">
    <text evidence="1">The sequence shown here is derived from an EMBL/GenBank/DDBJ whole genome shotgun (WGS) entry which is preliminary data.</text>
</comment>
<protein>
    <recommendedName>
        <fullName evidence="3">Class I SAM-dependent methyltransferase</fullName>
    </recommendedName>
</protein>
<organism evidence="1 2">
    <name type="scientific">Hansschlegelia plantiphila</name>
    <dbReference type="NCBI Taxonomy" id="374655"/>
    <lineage>
        <taxon>Bacteria</taxon>
        <taxon>Pseudomonadati</taxon>
        <taxon>Pseudomonadota</taxon>
        <taxon>Alphaproteobacteria</taxon>
        <taxon>Hyphomicrobiales</taxon>
        <taxon>Methylopilaceae</taxon>
        <taxon>Hansschlegelia</taxon>
    </lineage>
</organism>
<proteinExistence type="predicted"/>
<dbReference type="CDD" id="cd02440">
    <property type="entry name" value="AdoMet_MTases"/>
    <property type="match status" value="1"/>
</dbReference>
<dbReference type="Gene3D" id="3.40.50.150">
    <property type="entry name" value="Vaccinia Virus protein VP39"/>
    <property type="match status" value="1"/>
</dbReference>
<sequence length="320" mass="35208">MSEIANAETAGVVARSEPIRYRFWPAEACNMCGAPVSAAKVLGLRLNQTQGRRPRSKTGVAVTVCRCMTCDLVFANPQPIPDSIGDHYAVPPETYWNSVSYEPAPGYYARQIAATKELIGFQPGMTALDVGLGLGKAARVMRDAGFDVSGFEPSEPFFEKAEAILGRDPERFKLGSIEDVEFVADSFDFITFGAVLEHLYDPAGSISKALRWLKPGGVIHAEVPNSRHLVSRILNLFYSASGTGYVTNTSPMHTPFHLYEFSIDSFRKHGERAGYEIARHWVDVASIYNLPSVTHGVLRKIMERSETGLQLTVFLRKSAA</sequence>
<dbReference type="RefSeq" id="WP_271169930.1">
    <property type="nucleotide sequence ID" value="NZ_BSFI01000023.1"/>
</dbReference>
<dbReference type="EMBL" id="BSFI01000023">
    <property type="protein sequence ID" value="GLK69709.1"/>
    <property type="molecule type" value="Genomic_DNA"/>
</dbReference>
<evidence type="ECO:0000313" key="2">
    <source>
        <dbReference type="Proteomes" id="UP001143372"/>
    </source>
</evidence>
<dbReference type="Pfam" id="PF13489">
    <property type="entry name" value="Methyltransf_23"/>
    <property type="match status" value="1"/>
</dbReference>
<dbReference type="AlphaFoldDB" id="A0A9W6J5F9"/>
<evidence type="ECO:0000313" key="1">
    <source>
        <dbReference type="EMBL" id="GLK69709.1"/>
    </source>
</evidence>
<gene>
    <name evidence="1" type="ORF">GCM10008179_33470</name>
</gene>
<evidence type="ECO:0008006" key="3">
    <source>
        <dbReference type="Google" id="ProtNLM"/>
    </source>
</evidence>
<reference evidence="1" key="2">
    <citation type="submission" date="2023-01" db="EMBL/GenBank/DDBJ databases">
        <authorList>
            <person name="Sun Q."/>
            <person name="Evtushenko L."/>
        </authorList>
    </citation>
    <scope>NUCLEOTIDE SEQUENCE</scope>
    <source>
        <strain evidence="1">VKM B-2347</strain>
    </source>
</reference>
<name>A0A9W6J5F9_9HYPH</name>
<keyword evidence="2" id="KW-1185">Reference proteome</keyword>
<dbReference type="PANTHER" id="PTHR43861">
    <property type="entry name" value="TRANS-ACONITATE 2-METHYLTRANSFERASE-RELATED"/>
    <property type="match status" value="1"/>
</dbReference>
<dbReference type="InterPro" id="IPR029063">
    <property type="entry name" value="SAM-dependent_MTases_sf"/>
</dbReference>
<dbReference type="Proteomes" id="UP001143372">
    <property type="component" value="Unassembled WGS sequence"/>
</dbReference>